<feature type="domain" description="4-oxalocrotonate tautomerase-like" evidence="8">
    <location>
        <begin position="2"/>
        <end position="59"/>
    </location>
</feature>
<keyword evidence="6" id="KW-0413">Isomerase</keyword>
<dbReference type="RefSeq" id="WP_009619751.1">
    <property type="nucleotide sequence ID" value="NZ_BDGS01000001.1"/>
</dbReference>
<evidence type="ECO:0000313" key="10">
    <source>
        <dbReference type="EMBL" id="MDF3841446.1"/>
    </source>
</evidence>
<dbReference type="InterPro" id="IPR014347">
    <property type="entry name" value="Tautomerase/MIF_sf"/>
</dbReference>
<evidence type="ECO:0000313" key="11">
    <source>
        <dbReference type="Proteomes" id="UP000077748"/>
    </source>
</evidence>
<dbReference type="EMBL" id="JARJLR010000137">
    <property type="protein sequence ID" value="MDF3841446.1"/>
    <property type="molecule type" value="Genomic_DNA"/>
</dbReference>
<evidence type="ECO:0000313" key="9">
    <source>
        <dbReference type="EMBL" id="ANI15678.1"/>
    </source>
</evidence>
<reference evidence="9 11" key="1">
    <citation type="submission" date="2016-05" db="EMBL/GenBank/DDBJ databases">
        <title>Genome Sequence of Pseudomonas citronellolis Strain SJTE-3, an Estrogens and Persistent Organic Pollutants degradation strain.</title>
        <authorList>
            <person name="Liang R."/>
        </authorList>
    </citation>
    <scope>NUCLEOTIDE SEQUENCE [LARGE SCALE GENOMIC DNA]</scope>
    <source>
        <strain evidence="9 11">SJTE-3</strain>
    </source>
</reference>
<evidence type="ECO:0000256" key="3">
    <source>
        <dbReference type="ARBA" id="ARBA00011643"/>
    </source>
</evidence>
<dbReference type="SUPFAM" id="SSF55331">
    <property type="entry name" value="Tautomerase/MIF"/>
    <property type="match status" value="1"/>
</dbReference>
<sequence>MPVIRVTWFNDKSDSVKAEVAAEFTRVLAEKTGMDSQWIHVVFENVSPCDWAVAGELFARPGEDPA</sequence>
<dbReference type="Gene3D" id="3.30.429.10">
    <property type="entry name" value="Macrophage Migration Inhibitory Factor"/>
    <property type="match status" value="1"/>
</dbReference>
<evidence type="ECO:0000259" key="8">
    <source>
        <dbReference type="Pfam" id="PF01361"/>
    </source>
</evidence>
<organism evidence="9 11">
    <name type="scientific">Pseudomonas citronellolis</name>
    <dbReference type="NCBI Taxonomy" id="53408"/>
    <lineage>
        <taxon>Bacteria</taxon>
        <taxon>Pseudomonadati</taxon>
        <taxon>Pseudomonadota</taxon>
        <taxon>Gammaproteobacteria</taxon>
        <taxon>Pseudomonadales</taxon>
        <taxon>Pseudomonadaceae</taxon>
        <taxon>Pseudomonas</taxon>
    </lineage>
</organism>
<evidence type="ECO:0000256" key="5">
    <source>
        <dbReference type="ARBA" id="ARBA00015750"/>
    </source>
</evidence>
<evidence type="ECO:0000256" key="7">
    <source>
        <dbReference type="ARBA" id="ARBA00029674"/>
    </source>
</evidence>
<dbReference type="EMBL" id="CP015878">
    <property type="protein sequence ID" value="ANI15678.1"/>
    <property type="molecule type" value="Genomic_DNA"/>
</dbReference>
<dbReference type="EC" id="5.3.2.6" evidence="4"/>
<evidence type="ECO:0000256" key="2">
    <source>
        <dbReference type="ARBA" id="ARBA00003024"/>
    </source>
</evidence>
<dbReference type="AlphaFoldDB" id="A0A1A9KDU0"/>
<comment type="function">
    <text evidence="2">Catalyzes the ketonization of 2-hydroxymuconate stereoselectively to yield 2-oxo-3-hexenedioate.</text>
</comment>
<dbReference type="InterPro" id="IPR004370">
    <property type="entry name" value="4-OT-like_dom"/>
</dbReference>
<accession>A0A1A9KDU0</accession>
<protein>
    <recommendedName>
        <fullName evidence="5">2-hydroxymuconate tautomerase</fullName>
        <ecNumber evidence="4">5.3.2.6</ecNumber>
    </recommendedName>
    <alternativeName>
        <fullName evidence="7">4-oxalocrotonate tautomerase</fullName>
    </alternativeName>
</protein>
<dbReference type="Pfam" id="PF01361">
    <property type="entry name" value="Tautomerase"/>
    <property type="match status" value="1"/>
</dbReference>
<dbReference type="GO" id="GO:0016853">
    <property type="term" value="F:isomerase activity"/>
    <property type="evidence" value="ECO:0007669"/>
    <property type="project" value="UniProtKB-KW"/>
</dbReference>
<comment type="subunit">
    <text evidence="3">Homohexamer.</text>
</comment>
<reference evidence="10" key="2">
    <citation type="submission" date="2023-03" db="EMBL/GenBank/DDBJ databases">
        <title>Draft assemblies of triclosan tolerant bacteria isolated from returned activated sludge.</title>
        <authorList>
            <person name="Van Hamelsveld S."/>
        </authorList>
    </citation>
    <scope>NUCLEOTIDE SEQUENCE</scope>
    <source>
        <strain evidence="10">GW210015_S63</strain>
    </source>
</reference>
<comment type="catalytic activity">
    <reaction evidence="1">
        <text>(2Z,4E)-2-hydroxyhexa-2,4-dienedioate = (3E)-2-oxohex-3-enedioate</text>
        <dbReference type="Rhea" id="RHEA:33431"/>
        <dbReference type="ChEBI" id="CHEBI:28080"/>
        <dbReference type="ChEBI" id="CHEBI:64908"/>
        <dbReference type="EC" id="5.3.2.6"/>
    </reaction>
</comment>
<name>A0A1A9KDU0_9PSED</name>
<dbReference type="Proteomes" id="UP001220662">
    <property type="component" value="Unassembled WGS sequence"/>
</dbReference>
<evidence type="ECO:0000256" key="6">
    <source>
        <dbReference type="ARBA" id="ARBA00023235"/>
    </source>
</evidence>
<proteinExistence type="predicted"/>
<dbReference type="Proteomes" id="UP000077748">
    <property type="component" value="Chromosome"/>
</dbReference>
<gene>
    <name evidence="9" type="ORF">A9C11_17580</name>
    <name evidence="10" type="ORF">P3W55_06930</name>
</gene>
<evidence type="ECO:0000256" key="1">
    <source>
        <dbReference type="ARBA" id="ARBA00001379"/>
    </source>
</evidence>
<evidence type="ECO:0000256" key="4">
    <source>
        <dbReference type="ARBA" id="ARBA00012667"/>
    </source>
</evidence>